<dbReference type="InterPro" id="IPR000352">
    <property type="entry name" value="Pep_chain_release_fac_I"/>
</dbReference>
<comment type="similarity">
    <text evidence="1">Belongs to the prokaryotic/mitochondrial release factor family.</text>
</comment>
<dbReference type="AlphaFoldDB" id="A0A1W1HLE4"/>
<evidence type="ECO:0000259" key="3">
    <source>
        <dbReference type="Pfam" id="PF00472"/>
    </source>
</evidence>
<dbReference type="STRING" id="1246637.MTBBW1_980005"/>
<keyword evidence="5" id="KW-1185">Reference proteome</keyword>
<feature type="domain" description="Prokaryotic-type class I peptide chain release factors" evidence="3">
    <location>
        <begin position="19"/>
        <end position="116"/>
    </location>
</feature>
<dbReference type="EMBL" id="FWEV01000345">
    <property type="protein sequence ID" value="SLM33256.1"/>
    <property type="molecule type" value="Genomic_DNA"/>
</dbReference>
<proteinExistence type="inferred from homology"/>
<evidence type="ECO:0000313" key="4">
    <source>
        <dbReference type="EMBL" id="SLM33256.1"/>
    </source>
</evidence>
<dbReference type="GO" id="GO:0003747">
    <property type="term" value="F:translation release factor activity"/>
    <property type="evidence" value="ECO:0007669"/>
    <property type="project" value="InterPro"/>
</dbReference>
<reference evidence="4 5" key="1">
    <citation type="submission" date="2017-03" db="EMBL/GenBank/DDBJ databases">
        <authorList>
            <person name="Afonso C.L."/>
            <person name="Miller P.J."/>
            <person name="Scott M.A."/>
            <person name="Spackman E."/>
            <person name="Goraichik I."/>
            <person name="Dimitrov K.M."/>
            <person name="Suarez D.L."/>
            <person name="Swayne D.E."/>
        </authorList>
    </citation>
    <scope>NUCLEOTIDE SEQUENCE [LARGE SCALE GENOMIC DNA]</scope>
    <source>
        <strain evidence="4">PRJEB14757</strain>
    </source>
</reference>
<dbReference type="InterPro" id="IPR052405">
    <property type="entry name" value="Mito_Transl_Release_Factor"/>
</dbReference>
<dbReference type="Pfam" id="PF00472">
    <property type="entry name" value="RF-1"/>
    <property type="match status" value="1"/>
</dbReference>
<evidence type="ECO:0000256" key="1">
    <source>
        <dbReference type="ARBA" id="ARBA00010835"/>
    </source>
</evidence>
<name>A0A1W1HLE4_9BACT</name>
<organism evidence="4 5">
    <name type="scientific">Desulfamplus magnetovallimortis</name>
    <dbReference type="NCBI Taxonomy" id="1246637"/>
    <lineage>
        <taxon>Bacteria</taxon>
        <taxon>Pseudomonadati</taxon>
        <taxon>Thermodesulfobacteriota</taxon>
        <taxon>Desulfobacteria</taxon>
        <taxon>Desulfobacterales</taxon>
        <taxon>Desulfobacteraceae</taxon>
        <taxon>Desulfamplus</taxon>
    </lineage>
</organism>
<keyword evidence="2" id="KW-0809">Transit peptide</keyword>
<protein>
    <recommendedName>
        <fullName evidence="3">Prokaryotic-type class I peptide chain release factors domain-containing protein</fullName>
    </recommendedName>
</protein>
<gene>
    <name evidence="4" type="ORF">MTBBW1_980005</name>
</gene>
<dbReference type="PANTHER" id="PTHR46203:SF1">
    <property type="entry name" value="MITOCHONDRIAL TRANSLATION RELEASE FACTOR IN RESCUE"/>
    <property type="match status" value="1"/>
</dbReference>
<accession>A0A1W1HLE4</accession>
<dbReference type="OrthoDB" id="9815709at2"/>
<dbReference type="InterPro" id="IPR045853">
    <property type="entry name" value="Pep_chain_release_fac_I_sf"/>
</dbReference>
<evidence type="ECO:0000256" key="2">
    <source>
        <dbReference type="ARBA" id="ARBA00022946"/>
    </source>
</evidence>
<evidence type="ECO:0000313" key="5">
    <source>
        <dbReference type="Proteomes" id="UP000191931"/>
    </source>
</evidence>
<dbReference type="RefSeq" id="WP_080803579.1">
    <property type="nucleotide sequence ID" value="NZ_LT828544.1"/>
</dbReference>
<sequence>MGPAKEKIDALEKRLAEAGIVKKDIEEKFIKSSGRGGQKINKTSSAVFLRHIPTGITVKCGSDRSRNTNRFLAMRRLVEKVEIIRGGASKEKNAITHKVFKIKKQKAKRKKRTKEKLVTLNNSDIC</sequence>
<dbReference type="Gene3D" id="3.30.160.20">
    <property type="match status" value="1"/>
</dbReference>
<dbReference type="Proteomes" id="UP000191931">
    <property type="component" value="Unassembled WGS sequence"/>
</dbReference>
<dbReference type="SUPFAM" id="SSF75620">
    <property type="entry name" value="Release factor"/>
    <property type="match status" value="1"/>
</dbReference>
<dbReference type="PANTHER" id="PTHR46203">
    <property type="entry name" value="PROBABLE PEPTIDE CHAIN RELEASE FACTOR C12ORF65"/>
    <property type="match status" value="1"/>
</dbReference>